<dbReference type="AlphaFoldDB" id="A0A6G9XUL5"/>
<dbReference type="InterPro" id="IPR051081">
    <property type="entry name" value="HTH_MetalResp_TranReg"/>
</dbReference>
<dbReference type="SMART" id="SM00418">
    <property type="entry name" value="HTH_ARSR"/>
    <property type="match status" value="1"/>
</dbReference>
<dbReference type="Pfam" id="PF12840">
    <property type="entry name" value="HTH_20"/>
    <property type="match status" value="1"/>
</dbReference>
<proteinExistence type="predicted"/>
<reference evidence="5 6" key="1">
    <citation type="journal article" date="2019" name="ACS Chem. Biol.">
        <title>Identification and Mobilization of a Cryptic Antibiotic Biosynthesis Gene Locus from a Human-Pathogenic Nocardia Isolate.</title>
        <authorList>
            <person name="Herisse M."/>
            <person name="Ishida K."/>
            <person name="Porter J.L."/>
            <person name="Howden B."/>
            <person name="Hertweck C."/>
            <person name="Stinear T.P."/>
            <person name="Pidot S.J."/>
        </authorList>
    </citation>
    <scope>NUCLEOTIDE SEQUENCE [LARGE SCALE GENOMIC DNA]</scope>
    <source>
        <strain evidence="5 6">AUSMDU00024985</strain>
    </source>
</reference>
<dbReference type="GO" id="GO:0003677">
    <property type="term" value="F:DNA binding"/>
    <property type="evidence" value="ECO:0007669"/>
    <property type="project" value="UniProtKB-KW"/>
</dbReference>
<feature type="domain" description="HTH arsR-type" evidence="4">
    <location>
        <begin position="1"/>
        <end position="91"/>
    </location>
</feature>
<evidence type="ECO:0000259" key="4">
    <source>
        <dbReference type="PROSITE" id="PS50987"/>
    </source>
</evidence>
<dbReference type="EMBL" id="CP046171">
    <property type="protein sequence ID" value="QIS04523.1"/>
    <property type="molecule type" value="Genomic_DNA"/>
</dbReference>
<name>A0A6G9XUL5_NOCBR</name>
<sequence length="105" mass="11483">MATKGVRALVALSDPTRRAIFEALPQAPRSVGELAELTGVTSSAVSQHLRVLREARLVLMRPDGTRRLYSLDPRGLSDARDYLDQFWPSAMAAYSAALQTARTTP</sequence>
<protein>
    <submittedName>
        <fullName evidence="5">Metalloregulator ArsR/SmtB family transcription factor</fullName>
    </submittedName>
</protein>
<keyword evidence="3" id="KW-0804">Transcription</keyword>
<dbReference type="InterPro" id="IPR036388">
    <property type="entry name" value="WH-like_DNA-bd_sf"/>
</dbReference>
<dbReference type="NCBIfam" id="NF033788">
    <property type="entry name" value="HTH_metalloreg"/>
    <property type="match status" value="1"/>
</dbReference>
<dbReference type="RefSeq" id="WP_167463643.1">
    <property type="nucleotide sequence ID" value="NZ_CP046171.1"/>
</dbReference>
<evidence type="ECO:0000313" key="5">
    <source>
        <dbReference type="EMBL" id="QIS04523.1"/>
    </source>
</evidence>
<organism evidence="5 6">
    <name type="scientific">Nocardia brasiliensis</name>
    <dbReference type="NCBI Taxonomy" id="37326"/>
    <lineage>
        <taxon>Bacteria</taxon>
        <taxon>Bacillati</taxon>
        <taxon>Actinomycetota</taxon>
        <taxon>Actinomycetes</taxon>
        <taxon>Mycobacteriales</taxon>
        <taxon>Nocardiaceae</taxon>
        <taxon>Nocardia</taxon>
    </lineage>
</organism>
<dbReference type="GO" id="GO:0003700">
    <property type="term" value="F:DNA-binding transcription factor activity"/>
    <property type="evidence" value="ECO:0007669"/>
    <property type="project" value="InterPro"/>
</dbReference>
<dbReference type="PANTHER" id="PTHR33154">
    <property type="entry name" value="TRANSCRIPTIONAL REGULATOR, ARSR FAMILY"/>
    <property type="match status" value="1"/>
</dbReference>
<evidence type="ECO:0000256" key="1">
    <source>
        <dbReference type="ARBA" id="ARBA00023015"/>
    </source>
</evidence>
<keyword evidence="2" id="KW-0238">DNA-binding</keyword>
<dbReference type="InterPro" id="IPR036390">
    <property type="entry name" value="WH_DNA-bd_sf"/>
</dbReference>
<accession>A0A6G9XUL5</accession>
<dbReference type="InterPro" id="IPR011991">
    <property type="entry name" value="ArsR-like_HTH"/>
</dbReference>
<evidence type="ECO:0000313" key="6">
    <source>
        <dbReference type="Proteomes" id="UP000501705"/>
    </source>
</evidence>
<evidence type="ECO:0000256" key="3">
    <source>
        <dbReference type="ARBA" id="ARBA00023163"/>
    </source>
</evidence>
<dbReference type="PANTHER" id="PTHR33154:SF33">
    <property type="entry name" value="TRANSCRIPTIONAL REPRESSOR SDPR"/>
    <property type="match status" value="1"/>
</dbReference>
<dbReference type="InterPro" id="IPR001845">
    <property type="entry name" value="HTH_ArsR_DNA-bd_dom"/>
</dbReference>
<keyword evidence="1" id="KW-0805">Transcription regulation</keyword>
<dbReference type="CDD" id="cd00090">
    <property type="entry name" value="HTH_ARSR"/>
    <property type="match status" value="1"/>
</dbReference>
<dbReference type="SUPFAM" id="SSF46785">
    <property type="entry name" value="Winged helix' DNA-binding domain"/>
    <property type="match status" value="1"/>
</dbReference>
<dbReference type="Gene3D" id="1.10.10.10">
    <property type="entry name" value="Winged helix-like DNA-binding domain superfamily/Winged helix DNA-binding domain"/>
    <property type="match status" value="1"/>
</dbReference>
<dbReference type="PRINTS" id="PR00778">
    <property type="entry name" value="HTHARSR"/>
</dbReference>
<dbReference type="Proteomes" id="UP000501705">
    <property type="component" value="Chromosome"/>
</dbReference>
<gene>
    <name evidence="5" type="ORF">F5X71_21265</name>
</gene>
<dbReference type="PROSITE" id="PS50987">
    <property type="entry name" value="HTH_ARSR_2"/>
    <property type="match status" value="1"/>
</dbReference>
<evidence type="ECO:0000256" key="2">
    <source>
        <dbReference type="ARBA" id="ARBA00023125"/>
    </source>
</evidence>